<name>D1C4P2_SPHTD</name>
<keyword evidence="7" id="KW-1185">Reference proteome</keyword>
<keyword evidence="2" id="KW-0547">Nucleotide-binding</keyword>
<evidence type="ECO:0000256" key="4">
    <source>
        <dbReference type="ARBA" id="ARBA00038388"/>
    </source>
</evidence>
<dbReference type="FunCoup" id="D1C4P2">
    <property type="interactions" value="449"/>
</dbReference>
<dbReference type="PROSITE" id="PS50893">
    <property type="entry name" value="ABC_TRANSPORTER_2"/>
    <property type="match status" value="1"/>
</dbReference>
<dbReference type="InterPro" id="IPR017911">
    <property type="entry name" value="MacB-like_ATP-bd"/>
</dbReference>
<dbReference type="EMBL" id="CP001823">
    <property type="protein sequence ID" value="ACZ39209.1"/>
    <property type="molecule type" value="Genomic_DNA"/>
</dbReference>
<dbReference type="PANTHER" id="PTHR24220">
    <property type="entry name" value="IMPORT ATP-BINDING PROTEIN"/>
    <property type="match status" value="1"/>
</dbReference>
<dbReference type="PANTHER" id="PTHR24220:SF86">
    <property type="entry name" value="ABC TRANSPORTER ABCH.1"/>
    <property type="match status" value="1"/>
</dbReference>
<evidence type="ECO:0000256" key="2">
    <source>
        <dbReference type="ARBA" id="ARBA00022741"/>
    </source>
</evidence>
<organism evidence="6 7">
    <name type="scientific">Sphaerobacter thermophilus (strain ATCC 49802 / DSM 20745 / KCCM 41009 / NCIMB 13125 / S 6022)</name>
    <dbReference type="NCBI Taxonomy" id="479434"/>
    <lineage>
        <taxon>Bacteria</taxon>
        <taxon>Pseudomonadati</taxon>
        <taxon>Thermomicrobiota</taxon>
        <taxon>Thermomicrobia</taxon>
        <taxon>Sphaerobacterales</taxon>
        <taxon>Sphaerobacterineae</taxon>
        <taxon>Sphaerobacteraceae</taxon>
        <taxon>Sphaerobacter</taxon>
    </lineage>
</organism>
<evidence type="ECO:0000259" key="5">
    <source>
        <dbReference type="PROSITE" id="PS50893"/>
    </source>
</evidence>
<dbReference type="Pfam" id="PF00005">
    <property type="entry name" value="ABC_tran"/>
    <property type="match status" value="1"/>
</dbReference>
<evidence type="ECO:0000313" key="7">
    <source>
        <dbReference type="Proteomes" id="UP000002027"/>
    </source>
</evidence>
<accession>D1C4P2</accession>
<proteinExistence type="inferred from homology"/>
<dbReference type="FunFam" id="3.40.50.300:FF:000032">
    <property type="entry name" value="Export ABC transporter ATP-binding protein"/>
    <property type="match status" value="1"/>
</dbReference>
<dbReference type="KEGG" id="sti:Sthe_1775"/>
<dbReference type="SMART" id="SM00382">
    <property type="entry name" value="AAA"/>
    <property type="match status" value="1"/>
</dbReference>
<dbReference type="AlphaFoldDB" id="D1C4P2"/>
<dbReference type="InterPro" id="IPR015854">
    <property type="entry name" value="ABC_transpr_LolD-like"/>
</dbReference>
<evidence type="ECO:0000256" key="1">
    <source>
        <dbReference type="ARBA" id="ARBA00022448"/>
    </source>
</evidence>
<dbReference type="InParanoid" id="D1C4P2"/>
<gene>
    <name evidence="6" type="ordered locus">Sthe_1775</name>
</gene>
<evidence type="ECO:0000313" key="6">
    <source>
        <dbReference type="EMBL" id="ACZ39209.1"/>
    </source>
</evidence>
<dbReference type="eggNOG" id="COG1136">
    <property type="taxonomic scope" value="Bacteria"/>
</dbReference>
<dbReference type="InterPro" id="IPR003439">
    <property type="entry name" value="ABC_transporter-like_ATP-bd"/>
</dbReference>
<dbReference type="Gene3D" id="3.40.50.300">
    <property type="entry name" value="P-loop containing nucleotide triphosphate hydrolases"/>
    <property type="match status" value="1"/>
</dbReference>
<keyword evidence="3" id="KW-0067">ATP-binding</keyword>
<evidence type="ECO:0000256" key="3">
    <source>
        <dbReference type="ARBA" id="ARBA00022840"/>
    </source>
</evidence>
<comment type="similarity">
    <text evidence="4">Belongs to the ABC transporter superfamily. Macrolide exporter (TC 3.A.1.122) family.</text>
</comment>
<dbReference type="GO" id="GO:0005524">
    <property type="term" value="F:ATP binding"/>
    <property type="evidence" value="ECO:0007669"/>
    <property type="project" value="UniProtKB-KW"/>
</dbReference>
<sequence>MVPAIREERLTVTTERDTDLIITAKGVEKTYDTGKLRVPALRGVDLTVRRGEMVAIMGPSGCGKTTLLNCLSGLDTIDSGTILIAGTDLSKLSDNARTEFRARQMGFVFQFYNLLPVLSAVENVELPLLVSGVRPKDARKRALEVLEQVGLAQWANHRPAELSGGQRQRVTIARALANQPAIVWADEPTGDLDSQTADEVMALMRHLNQTNQQTFVVVTHDPRIGAMCDRIIRMQDGRIVSDDLVE</sequence>
<dbReference type="STRING" id="479434.Sthe_1775"/>
<dbReference type="InterPro" id="IPR027417">
    <property type="entry name" value="P-loop_NTPase"/>
</dbReference>
<dbReference type="Proteomes" id="UP000002027">
    <property type="component" value="Chromosome 1"/>
</dbReference>
<keyword evidence="1" id="KW-0813">Transport</keyword>
<dbReference type="InterPro" id="IPR003593">
    <property type="entry name" value="AAA+_ATPase"/>
</dbReference>
<protein>
    <submittedName>
        <fullName evidence="6">ABC transporter related protein</fullName>
    </submittedName>
</protein>
<reference evidence="7" key="1">
    <citation type="submission" date="2009-11" db="EMBL/GenBank/DDBJ databases">
        <title>The complete chromosome 1 of Sphaerobacter thermophilus DSM 20745.</title>
        <authorList>
            <person name="Lucas S."/>
            <person name="Copeland A."/>
            <person name="Lapidus A."/>
            <person name="Glavina del Rio T."/>
            <person name="Dalin E."/>
            <person name="Tice H."/>
            <person name="Bruce D."/>
            <person name="Goodwin L."/>
            <person name="Pitluck S."/>
            <person name="Kyrpides N."/>
            <person name="Mavromatis K."/>
            <person name="Ivanova N."/>
            <person name="Mikhailova N."/>
            <person name="LaButti K.M."/>
            <person name="Clum A."/>
            <person name="Sun H.I."/>
            <person name="Brettin T."/>
            <person name="Detter J.C."/>
            <person name="Han C."/>
            <person name="Larimer F."/>
            <person name="Land M."/>
            <person name="Hauser L."/>
            <person name="Markowitz V."/>
            <person name="Cheng J.F."/>
            <person name="Hugenholtz P."/>
            <person name="Woyke T."/>
            <person name="Wu D."/>
            <person name="Steenblock K."/>
            <person name="Schneider S."/>
            <person name="Pukall R."/>
            <person name="Goeker M."/>
            <person name="Klenk H.P."/>
            <person name="Eisen J.A."/>
        </authorList>
    </citation>
    <scope>NUCLEOTIDE SEQUENCE [LARGE SCALE GENOMIC DNA]</scope>
    <source>
        <strain evidence="7">ATCC 49802 / DSM 20745 / S 6022</strain>
    </source>
</reference>
<reference evidence="6 7" key="2">
    <citation type="journal article" date="2010" name="Stand. Genomic Sci.">
        <title>Complete genome sequence of Desulfohalobium retbaense type strain (HR(100)).</title>
        <authorList>
            <person name="Spring S."/>
            <person name="Nolan M."/>
            <person name="Lapidus A."/>
            <person name="Glavina Del Rio T."/>
            <person name="Copeland A."/>
            <person name="Tice H."/>
            <person name="Cheng J.F."/>
            <person name="Lucas S."/>
            <person name="Land M."/>
            <person name="Chen F."/>
            <person name="Bruce D."/>
            <person name="Goodwin L."/>
            <person name="Pitluck S."/>
            <person name="Ivanova N."/>
            <person name="Mavromatis K."/>
            <person name="Mikhailova N."/>
            <person name="Pati A."/>
            <person name="Chen A."/>
            <person name="Palaniappan K."/>
            <person name="Hauser L."/>
            <person name="Chang Y.J."/>
            <person name="Jeffries C.D."/>
            <person name="Munk C."/>
            <person name="Kiss H."/>
            <person name="Chain P."/>
            <person name="Han C."/>
            <person name="Brettin T."/>
            <person name="Detter J.C."/>
            <person name="Schuler E."/>
            <person name="Goker M."/>
            <person name="Rohde M."/>
            <person name="Bristow J."/>
            <person name="Eisen J.A."/>
            <person name="Markowitz V."/>
            <person name="Hugenholtz P."/>
            <person name="Kyrpides N.C."/>
            <person name="Klenk H.P."/>
        </authorList>
    </citation>
    <scope>NUCLEOTIDE SEQUENCE [LARGE SCALE GENOMIC DNA]</scope>
    <source>
        <strain evidence="7">ATCC 49802 / DSM 20745 / S 6022</strain>
    </source>
</reference>
<feature type="domain" description="ABC transporter" evidence="5">
    <location>
        <begin position="22"/>
        <end position="245"/>
    </location>
</feature>
<dbReference type="InterPro" id="IPR017871">
    <property type="entry name" value="ABC_transporter-like_CS"/>
</dbReference>
<dbReference type="GO" id="GO:0098796">
    <property type="term" value="C:membrane protein complex"/>
    <property type="evidence" value="ECO:0007669"/>
    <property type="project" value="UniProtKB-ARBA"/>
</dbReference>
<dbReference type="SUPFAM" id="SSF52540">
    <property type="entry name" value="P-loop containing nucleoside triphosphate hydrolases"/>
    <property type="match status" value="1"/>
</dbReference>
<dbReference type="CDD" id="cd03255">
    <property type="entry name" value="ABC_MJ0796_LolCDE_FtsE"/>
    <property type="match status" value="1"/>
</dbReference>
<dbReference type="GO" id="GO:0016887">
    <property type="term" value="F:ATP hydrolysis activity"/>
    <property type="evidence" value="ECO:0007669"/>
    <property type="project" value="InterPro"/>
</dbReference>
<dbReference type="GO" id="GO:0005886">
    <property type="term" value="C:plasma membrane"/>
    <property type="evidence" value="ECO:0007669"/>
    <property type="project" value="TreeGrafter"/>
</dbReference>
<dbReference type="OrthoDB" id="9804270at2"/>
<dbReference type="HOGENOM" id="CLU_000604_1_22_0"/>
<dbReference type="RefSeq" id="WP_012872255.1">
    <property type="nucleotide sequence ID" value="NC_013523.1"/>
</dbReference>
<dbReference type="GO" id="GO:0022857">
    <property type="term" value="F:transmembrane transporter activity"/>
    <property type="evidence" value="ECO:0007669"/>
    <property type="project" value="UniProtKB-ARBA"/>
</dbReference>
<dbReference type="PROSITE" id="PS00211">
    <property type="entry name" value="ABC_TRANSPORTER_1"/>
    <property type="match status" value="1"/>
</dbReference>